<organism evidence="2 3">
    <name type="scientific">Halococcoides cellulosivorans</name>
    <dbReference type="NCBI Taxonomy" id="1679096"/>
    <lineage>
        <taxon>Archaea</taxon>
        <taxon>Methanobacteriati</taxon>
        <taxon>Methanobacteriota</taxon>
        <taxon>Stenosarchaea group</taxon>
        <taxon>Halobacteria</taxon>
        <taxon>Halobacteriales</taxon>
        <taxon>Haloarculaceae</taxon>
        <taxon>Halococcoides</taxon>
    </lineage>
</organism>
<feature type="transmembrane region" description="Helical" evidence="1">
    <location>
        <begin position="97"/>
        <end position="117"/>
    </location>
</feature>
<dbReference type="GeneID" id="36512027"/>
<accession>A0A2R4X0E3</accession>
<feature type="transmembrane region" description="Helical" evidence="1">
    <location>
        <begin position="38"/>
        <end position="59"/>
    </location>
</feature>
<dbReference type="KEGG" id="harc:HARCEL1_05930"/>
<evidence type="ECO:0000256" key="1">
    <source>
        <dbReference type="SAM" id="Phobius"/>
    </source>
</evidence>
<reference evidence="2 3" key="1">
    <citation type="submission" date="2018-04" db="EMBL/GenBank/DDBJ databases">
        <title>Halococcoides cellulosivorans gen. nov., sp. nov., an extremely halophilic cellulose-utilizing haloarchaeon from hypersaline lakes.</title>
        <authorList>
            <person name="Sorokin D.Y."/>
            <person name="Toshchakov S.V."/>
            <person name="Samarov N.I."/>
            <person name="Korzhenkov A."/>
            <person name="Kublanov I.V."/>
        </authorList>
    </citation>
    <scope>NUCLEOTIDE SEQUENCE [LARGE SCALE GENOMIC DNA]</scope>
    <source>
        <strain evidence="2 3">HArcel1</strain>
    </source>
</reference>
<evidence type="ECO:0000313" key="2">
    <source>
        <dbReference type="EMBL" id="AWB27272.1"/>
    </source>
</evidence>
<dbReference type="RefSeq" id="WP_108381641.1">
    <property type="nucleotide sequence ID" value="NZ_CP028858.1"/>
</dbReference>
<keyword evidence="3" id="KW-1185">Reference proteome</keyword>
<gene>
    <name evidence="2" type="ORF">HARCEL1_05930</name>
</gene>
<keyword evidence="1" id="KW-0812">Transmembrane</keyword>
<feature type="transmembrane region" description="Helical" evidence="1">
    <location>
        <begin position="12"/>
        <end position="32"/>
    </location>
</feature>
<dbReference type="Proteomes" id="UP000244727">
    <property type="component" value="Chromosome"/>
</dbReference>
<keyword evidence="1" id="KW-1133">Transmembrane helix</keyword>
<dbReference type="AlphaFoldDB" id="A0A2R4X0E3"/>
<evidence type="ECO:0000313" key="3">
    <source>
        <dbReference type="Proteomes" id="UP000244727"/>
    </source>
</evidence>
<name>A0A2R4X0E3_9EURY</name>
<sequence>MIDRKTPLHVPVVVSVFVVYVAIGRIVEIPIWSPAGAVLGAVFNIALFGGVSHAVLAARGRPGDLSVRARWRYVLALIAFFGAPVVVVSLFERGTAAWIGPVLAGWLLVVVGGYFAVEIRAGYRDSIDQ</sequence>
<keyword evidence="1" id="KW-0472">Membrane</keyword>
<proteinExistence type="predicted"/>
<feature type="transmembrane region" description="Helical" evidence="1">
    <location>
        <begin position="71"/>
        <end position="91"/>
    </location>
</feature>
<dbReference type="EMBL" id="CP028858">
    <property type="protein sequence ID" value="AWB27272.1"/>
    <property type="molecule type" value="Genomic_DNA"/>
</dbReference>
<protein>
    <submittedName>
        <fullName evidence="2">Uncharacterized protein</fullName>
    </submittedName>
</protein>